<dbReference type="GO" id="GO:0006886">
    <property type="term" value="P:intracellular protein transport"/>
    <property type="evidence" value="ECO:0007669"/>
    <property type="project" value="TreeGrafter"/>
</dbReference>
<dbReference type="FunFam" id="1.10.8.270:FF:000019">
    <property type="entry name" value="TBC1 domain family member 13"/>
    <property type="match status" value="1"/>
</dbReference>
<dbReference type="Gene3D" id="1.10.10.750">
    <property type="entry name" value="Ypt/Rab-GAP domain of gyp1p, domain 1"/>
    <property type="match status" value="1"/>
</dbReference>
<keyword evidence="3" id="KW-0343">GTPase activation</keyword>
<accession>A0A914WIC4</accession>
<evidence type="ECO:0000256" key="3">
    <source>
        <dbReference type="ARBA" id="ARBA00022468"/>
    </source>
</evidence>
<dbReference type="SMART" id="SM00164">
    <property type="entry name" value="TBC"/>
    <property type="match status" value="1"/>
</dbReference>
<evidence type="ECO:0000256" key="4">
    <source>
        <dbReference type="ARBA" id="ARBA00022490"/>
    </source>
</evidence>
<dbReference type="Gene3D" id="1.10.472.80">
    <property type="entry name" value="Ypt/Rab-GAP domain of gyp1p, domain 3"/>
    <property type="match status" value="1"/>
</dbReference>
<feature type="domain" description="Rab-GAP TBC" evidence="9">
    <location>
        <begin position="33"/>
        <end position="327"/>
    </location>
</feature>
<evidence type="ECO:0000256" key="8">
    <source>
        <dbReference type="ARBA" id="ARBA00067477"/>
    </source>
</evidence>
<dbReference type="PANTHER" id="PTHR22957:SF27">
    <property type="entry name" value="TBC1 DOMAIN FAMILY MEMBER 13"/>
    <property type="match status" value="1"/>
</dbReference>
<sequence>MSGKYQERLSQLEGVLKEDLIDLQQLRASSSSGIPESLRPLSWRLLLEYLPPKRAEWTEFLQKQRQNYGELVLDMIVRPGDSNSEQADHPLNPNPDSAWSNYFKDNEVLLQIDKDVRRLCPEMSFFQQPTPFPNRPASRLNLSKRINSCNLHAEVFETSRSGATNFVASSRKKAVEQYKSLDEGDEAHWQVVERILFIYSKLNPGVKYVQGMNEVLGPLYYVFAQDTNDSWAEHAEADTYYCFQNLMSEIKDNFIKTLDQSNCGIEWTMTRFYERFKDCDPDLYEYLVTEQGLLPQYYAFRWLSLLLSQEFLLPDVITIWDALFADDKRFEFLQYVCLAMLYNARDRLLQGDFSANMRLLQNYPEVDVGQLVVIAHDLKEGNLSVISKSDSSNSMDRAKKPTTISSVLSSTLRSFTGKS</sequence>
<proteinExistence type="predicted"/>
<comment type="function">
    <text evidence="6">Acts as a GTPase-activating protein for RAB35. Together with RAB35 may be involved in regulation of insulin-induced glucose transporter SLC2A4/GLUT4 translocation to the plasma membrane in adipocytes.</text>
</comment>
<dbReference type="PANTHER" id="PTHR22957">
    <property type="entry name" value="TBC1 DOMAIN FAMILY MEMBER GTPASE-ACTIVATING PROTEIN"/>
    <property type="match status" value="1"/>
</dbReference>
<dbReference type="Proteomes" id="UP000887566">
    <property type="component" value="Unplaced"/>
</dbReference>
<dbReference type="AlphaFoldDB" id="A0A914WIC4"/>
<organism evidence="10 11">
    <name type="scientific">Plectus sambesii</name>
    <dbReference type="NCBI Taxonomy" id="2011161"/>
    <lineage>
        <taxon>Eukaryota</taxon>
        <taxon>Metazoa</taxon>
        <taxon>Ecdysozoa</taxon>
        <taxon>Nematoda</taxon>
        <taxon>Chromadorea</taxon>
        <taxon>Plectida</taxon>
        <taxon>Plectina</taxon>
        <taxon>Plectoidea</taxon>
        <taxon>Plectidae</taxon>
        <taxon>Plectus</taxon>
    </lineage>
</organism>
<evidence type="ECO:0000256" key="2">
    <source>
        <dbReference type="ARBA" id="ARBA00004496"/>
    </source>
</evidence>
<dbReference type="GO" id="GO:0005096">
    <property type="term" value="F:GTPase activator activity"/>
    <property type="evidence" value="ECO:0007669"/>
    <property type="project" value="UniProtKB-KW"/>
</dbReference>
<reference evidence="11" key="1">
    <citation type="submission" date="2022-11" db="UniProtKB">
        <authorList>
            <consortium name="WormBaseParasite"/>
        </authorList>
    </citation>
    <scope>IDENTIFICATION</scope>
</reference>
<dbReference type="SUPFAM" id="SSF47923">
    <property type="entry name" value="Ypt/Rab-GAP domain of gyp1p"/>
    <property type="match status" value="2"/>
</dbReference>
<evidence type="ECO:0000313" key="10">
    <source>
        <dbReference type="Proteomes" id="UP000887566"/>
    </source>
</evidence>
<comment type="subunit">
    <text evidence="7">Interacts with RAB1A and RAB10; in a GTP-dependent manner.</text>
</comment>
<name>A0A914WIC4_9BILA</name>
<evidence type="ECO:0000259" key="9">
    <source>
        <dbReference type="PROSITE" id="PS50086"/>
    </source>
</evidence>
<evidence type="ECO:0000256" key="7">
    <source>
        <dbReference type="ARBA" id="ARBA00064536"/>
    </source>
</evidence>
<comment type="subcellular location">
    <subcellularLocation>
        <location evidence="2">Cytoplasm</location>
    </subcellularLocation>
    <subcellularLocation>
        <location evidence="1">Membrane</location>
    </subcellularLocation>
</comment>
<dbReference type="GO" id="GO:0016020">
    <property type="term" value="C:membrane"/>
    <property type="evidence" value="ECO:0007669"/>
    <property type="project" value="UniProtKB-SubCell"/>
</dbReference>
<dbReference type="FunFam" id="1.10.472.80:FF:000009">
    <property type="entry name" value="TBC1 domain family member 13"/>
    <property type="match status" value="1"/>
</dbReference>
<dbReference type="WBParaSite" id="PSAMB.scaffold3984size16140.g23156.t1">
    <property type="protein sequence ID" value="PSAMB.scaffold3984size16140.g23156.t1"/>
    <property type="gene ID" value="PSAMB.scaffold3984size16140.g23156"/>
</dbReference>
<evidence type="ECO:0000256" key="5">
    <source>
        <dbReference type="ARBA" id="ARBA00023136"/>
    </source>
</evidence>
<keyword evidence="10" id="KW-1185">Reference proteome</keyword>
<dbReference type="InterPro" id="IPR035969">
    <property type="entry name" value="Rab-GAP_TBC_sf"/>
</dbReference>
<keyword evidence="4" id="KW-0963">Cytoplasm</keyword>
<dbReference type="Gene3D" id="1.10.8.270">
    <property type="entry name" value="putative rabgap domain of human tbc1 domain family member 14 like domains"/>
    <property type="match status" value="1"/>
</dbReference>
<evidence type="ECO:0000256" key="1">
    <source>
        <dbReference type="ARBA" id="ARBA00004370"/>
    </source>
</evidence>
<protein>
    <recommendedName>
        <fullName evidence="8">TBC1 domain family member 13</fullName>
    </recommendedName>
</protein>
<dbReference type="GO" id="GO:0005737">
    <property type="term" value="C:cytoplasm"/>
    <property type="evidence" value="ECO:0007669"/>
    <property type="project" value="UniProtKB-SubCell"/>
</dbReference>
<dbReference type="InterPro" id="IPR000195">
    <property type="entry name" value="Rab-GAP-TBC_dom"/>
</dbReference>
<evidence type="ECO:0000313" key="11">
    <source>
        <dbReference type="WBParaSite" id="PSAMB.scaffold3984size16140.g23156.t1"/>
    </source>
</evidence>
<keyword evidence="5" id="KW-0472">Membrane</keyword>
<dbReference type="PROSITE" id="PS50086">
    <property type="entry name" value="TBC_RABGAP"/>
    <property type="match status" value="1"/>
</dbReference>
<evidence type="ECO:0000256" key="6">
    <source>
        <dbReference type="ARBA" id="ARBA00059763"/>
    </source>
</evidence>
<dbReference type="Pfam" id="PF00566">
    <property type="entry name" value="RabGAP-TBC"/>
    <property type="match status" value="1"/>
</dbReference>